<keyword evidence="1" id="KW-1133">Transmembrane helix</keyword>
<dbReference type="SUPFAM" id="SSF55961">
    <property type="entry name" value="Bet v1-like"/>
    <property type="match status" value="1"/>
</dbReference>
<dbReference type="STRING" id="1045558.SAMN05216175_10790"/>
<reference evidence="3" key="1">
    <citation type="submission" date="2016-10" db="EMBL/GenBank/DDBJ databases">
        <authorList>
            <person name="Varghese N."/>
            <person name="Submissions S."/>
        </authorList>
    </citation>
    <scope>NUCLEOTIDE SEQUENCE [LARGE SCALE GENOMIC DNA]</scope>
    <source>
        <strain evidence="3">CGMCC 1.10971</strain>
    </source>
</reference>
<keyword evidence="1" id="KW-0812">Transmembrane</keyword>
<evidence type="ECO:0000256" key="1">
    <source>
        <dbReference type="SAM" id="Phobius"/>
    </source>
</evidence>
<dbReference type="EMBL" id="FOOU01000007">
    <property type="protein sequence ID" value="SFG47185.1"/>
    <property type="molecule type" value="Genomic_DNA"/>
</dbReference>
<accession>A0A1I2S2N6</accession>
<dbReference type="RefSeq" id="WP_090728302.1">
    <property type="nucleotide sequence ID" value="NZ_FOOU01000007.1"/>
</dbReference>
<dbReference type="AlphaFoldDB" id="A0A1I2S2N6"/>
<dbReference type="Proteomes" id="UP000198623">
    <property type="component" value="Unassembled WGS sequence"/>
</dbReference>
<name>A0A1I2S2N6_9GAMM</name>
<organism evidence="2 3">
    <name type="scientific">Neptunomonas qingdaonensis</name>
    <dbReference type="NCBI Taxonomy" id="1045558"/>
    <lineage>
        <taxon>Bacteria</taxon>
        <taxon>Pseudomonadati</taxon>
        <taxon>Pseudomonadota</taxon>
        <taxon>Gammaproteobacteria</taxon>
        <taxon>Oceanospirillales</taxon>
        <taxon>Oceanospirillaceae</taxon>
        <taxon>Neptunomonas</taxon>
    </lineage>
</organism>
<gene>
    <name evidence="2" type="ORF">SAMN05216175_10790</name>
</gene>
<keyword evidence="3" id="KW-1185">Reference proteome</keyword>
<protein>
    <submittedName>
        <fullName evidence="2">Uncharacterized protein</fullName>
    </submittedName>
</protein>
<evidence type="ECO:0000313" key="2">
    <source>
        <dbReference type="EMBL" id="SFG47185.1"/>
    </source>
</evidence>
<keyword evidence="1" id="KW-0472">Membrane</keyword>
<feature type="transmembrane region" description="Helical" evidence="1">
    <location>
        <begin position="6"/>
        <end position="26"/>
    </location>
</feature>
<proteinExistence type="predicted"/>
<evidence type="ECO:0000313" key="3">
    <source>
        <dbReference type="Proteomes" id="UP000198623"/>
    </source>
</evidence>
<sequence>MTDLFIFVFGAFIGGLVSFFIGYEFLIRAEQLNEEKFSYGSSELPYSVEKVWEFLTNSNLLSCYKSYEIADLSRDLSQGLQPVFEGAKINTRASDVFINKCQEKSCLYYGMSPFSSDHAFHIYPLSSDRTHIELKRTVTPDDLLKRSTITRFIHFLTPKKYRFYQPDSLANVTLSTIDYGLNRYYEKLK</sequence>